<feature type="domain" description="2Fe-2S ferredoxin-type" evidence="7">
    <location>
        <begin position="238"/>
        <end position="321"/>
    </location>
</feature>
<dbReference type="SUPFAM" id="SSF63380">
    <property type="entry name" value="Riboflavin synthase domain-like"/>
    <property type="match status" value="1"/>
</dbReference>
<keyword evidence="6" id="KW-0411">Iron-sulfur</keyword>
<dbReference type="InterPro" id="IPR012675">
    <property type="entry name" value="Beta-grasp_dom_sf"/>
</dbReference>
<keyword evidence="1" id="KW-0285">Flavoprotein</keyword>
<feature type="domain" description="FAD-binding FR-type" evidence="8">
    <location>
        <begin position="9"/>
        <end position="111"/>
    </location>
</feature>
<keyword evidence="5" id="KW-0408">Iron</keyword>
<keyword evidence="4" id="KW-0560">Oxidoreductase</keyword>
<dbReference type="GO" id="GO:0046872">
    <property type="term" value="F:metal ion binding"/>
    <property type="evidence" value="ECO:0007669"/>
    <property type="project" value="UniProtKB-KW"/>
</dbReference>
<dbReference type="PROSITE" id="PS51384">
    <property type="entry name" value="FAD_FR"/>
    <property type="match status" value="1"/>
</dbReference>
<evidence type="ECO:0000259" key="8">
    <source>
        <dbReference type="PROSITE" id="PS51384"/>
    </source>
</evidence>
<evidence type="ECO:0000313" key="9">
    <source>
        <dbReference type="EMBL" id="OWJ66843.1"/>
    </source>
</evidence>
<dbReference type="PANTHER" id="PTHR47354:SF1">
    <property type="entry name" value="CARNITINE MONOOXYGENASE REDUCTASE SUBUNIT"/>
    <property type="match status" value="1"/>
</dbReference>
<evidence type="ECO:0000256" key="6">
    <source>
        <dbReference type="ARBA" id="ARBA00023014"/>
    </source>
</evidence>
<evidence type="ECO:0000313" key="10">
    <source>
        <dbReference type="Proteomes" id="UP000196655"/>
    </source>
</evidence>
<evidence type="ECO:0000256" key="3">
    <source>
        <dbReference type="ARBA" id="ARBA00022723"/>
    </source>
</evidence>
<reference evidence="10" key="1">
    <citation type="submission" date="2017-05" db="EMBL/GenBank/DDBJ databases">
        <authorList>
            <person name="Macchi M."/>
            <person name="Festa S."/>
            <person name="Coppotelli B.M."/>
            <person name="Morelli I.S."/>
        </authorList>
    </citation>
    <scope>NUCLEOTIDE SEQUENCE [LARGE SCALE GENOMIC DNA]</scope>
    <source>
        <strain evidence="10">I</strain>
    </source>
</reference>
<protein>
    <recommendedName>
        <fullName evidence="11">Oxidoreductase</fullName>
    </recommendedName>
</protein>
<keyword evidence="2" id="KW-0001">2Fe-2S</keyword>
<dbReference type="Gene3D" id="2.40.30.10">
    <property type="entry name" value="Translation factors"/>
    <property type="match status" value="1"/>
</dbReference>
<dbReference type="InterPro" id="IPR001041">
    <property type="entry name" value="2Fe-2S_ferredoxin-type"/>
</dbReference>
<dbReference type="CDD" id="cd06185">
    <property type="entry name" value="PDR_like"/>
    <property type="match status" value="1"/>
</dbReference>
<dbReference type="SUPFAM" id="SSF54292">
    <property type="entry name" value="2Fe-2S ferredoxin-like"/>
    <property type="match status" value="1"/>
</dbReference>
<dbReference type="SUPFAM" id="SSF52343">
    <property type="entry name" value="Ferredoxin reductase-like, C-terminal NADP-linked domain"/>
    <property type="match status" value="1"/>
</dbReference>
<dbReference type="PRINTS" id="PR00409">
    <property type="entry name" value="PHDIOXRDTASE"/>
</dbReference>
<dbReference type="EMBL" id="NHON01000018">
    <property type="protein sequence ID" value="OWJ66843.1"/>
    <property type="molecule type" value="Genomic_DNA"/>
</dbReference>
<dbReference type="PROSITE" id="PS51085">
    <property type="entry name" value="2FE2S_FER_2"/>
    <property type="match status" value="1"/>
</dbReference>
<evidence type="ECO:0000256" key="4">
    <source>
        <dbReference type="ARBA" id="ARBA00023002"/>
    </source>
</evidence>
<keyword evidence="3" id="KW-0479">Metal-binding</keyword>
<dbReference type="InterPro" id="IPR017938">
    <property type="entry name" value="Riboflavin_synthase-like_b-brl"/>
</dbReference>
<dbReference type="Proteomes" id="UP000196655">
    <property type="component" value="Unassembled WGS sequence"/>
</dbReference>
<proteinExistence type="predicted"/>
<dbReference type="Gene3D" id="3.10.20.30">
    <property type="match status" value="1"/>
</dbReference>
<dbReference type="GO" id="GO:0016491">
    <property type="term" value="F:oxidoreductase activity"/>
    <property type="evidence" value="ECO:0007669"/>
    <property type="project" value="UniProtKB-KW"/>
</dbReference>
<keyword evidence="10" id="KW-1185">Reference proteome</keyword>
<dbReference type="CDD" id="cd00207">
    <property type="entry name" value="fer2"/>
    <property type="match status" value="1"/>
</dbReference>
<accession>A0A211ZNI1</accession>
<evidence type="ECO:0000256" key="2">
    <source>
        <dbReference type="ARBA" id="ARBA00022714"/>
    </source>
</evidence>
<dbReference type="InterPro" id="IPR036010">
    <property type="entry name" value="2Fe-2S_ferredoxin-like_sf"/>
</dbReference>
<evidence type="ECO:0000259" key="7">
    <source>
        <dbReference type="PROSITE" id="PS51085"/>
    </source>
</evidence>
<dbReference type="InterPro" id="IPR001433">
    <property type="entry name" value="OxRdtase_FAD/NAD-bd"/>
</dbReference>
<dbReference type="Gene3D" id="3.40.50.80">
    <property type="entry name" value="Nucleotide-binding domain of ferredoxin-NADP reductase (FNR) module"/>
    <property type="match status" value="1"/>
</dbReference>
<gene>
    <name evidence="9" type="ORF">BWR60_12155</name>
</gene>
<dbReference type="GO" id="GO:0051537">
    <property type="term" value="F:2 iron, 2 sulfur cluster binding"/>
    <property type="evidence" value="ECO:0007669"/>
    <property type="project" value="UniProtKB-KW"/>
</dbReference>
<dbReference type="AlphaFoldDB" id="A0A211ZNI1"/>
<dbReference type="Pfam" id="PF00175">
    <property type="entry name" value="NAD_binding_1"/>
    <property type="match status" value="1"/>
</dbReference>
<name>A0A211ZNI1_9PROT</name>
<organism evidence="9 10">
    <name type="scientific">Inquilinus limosus</name>
    <dbReference type="NCBI Taxonomy" id="171674"/>
    <lineage>
        <taxon>Bacteria</taxon>
        <taxon>Pseudomonadati</taxon>
        <taxon>Pseudomonadota</taxon>
        <taxon>Alphaproteobacteria</taxon>
        <taxon>Rhodospirillales</taxon>
        <taxon>Rhodospirillaceae</taxon>
        <taxon>Inquilinus</taxon>
    </lineage>
</organism>
<evidence type="ECO:0000256" key="1">
    <source>
        <dbReference type="ARBA" id="ARBA00022630"/>
    </source>
</evidence>
<dbReference type="InterPro" id="IPR050415">
    <property type="entry name" value="MRET"/>
</dbReference>
<dbReference type="PANTHER" id="PTHR47354">
    <property type="entry name" value="NADH OXIDOREDUCTASE HCR"/>
    <property type="match status" value="1"/>
</dbReference>
<dbReference type="InterPro" id="IPR039261">
    <property type="entry name" value="FNR_nucleotide-bd"/>
</dbReference>
<evidence type="ECO:0000256" key="5">
    <source>
        <dbReference type="ARBA" id="ARBA00023004"/>
    </source>
</evidence>
<dbReference type="Pfam" id="PF00111">
    <property type="entry name" value="Fer2"/>
    <property type="match status" value="1"/>
</dbReference>
<comment type="caution">
    <text evidence="9">The sequence shown here is derived from an EMBL/GenBank/DDBJ whole genome shotgun (WGS) entry which is preliminary data.</text>
</comment>
<dbReference type="InterPro" id="IPR017927">
    <property type="entry name" value="FAD-bd_FR_type"/>
</dbReference>
<evidence type="ECO:0008006" key="11">
    <source>
        <dbReference type="Google" id="ProtNLM"/>
    </source>
</evidence>
<sequence>MSARMPKLIHRVTTVVRRIRRVADDVLSFELADPDDWDLPPFTAGAHIDVHLPNGAVRQYSLHGDPAEARRYRIAVKREAAGRGGSACLHRDVAEGSVLPVSLPRNHFPLAMAPHHVLIAGGIGITPFLSMIPALAASGAGFELHYCTRTPSATPFLEQLAPLAAAGQVRHHFSRGDAPARLDIAALIAGLPADAHVYCCGPAAMIRAVEEAAGPGFEGRFHAELFGPADGAAGDGGFTVELARSRRSIPVPPGRTILAALREAGVEIGASCEAGICLDCKTRYLAGTPVHRDLAMRAADRAEFVTPCVSGCAGPSLVLDL</sequence>